<proteinExistence type="predicted"/>
<evidence type="ECO:0000313" key="3">
    <source>
        <dbReference type="Proteomes" id="UP000680020"/>
    </source>
</evidence>
<keyword evidence="1" id="KW-0472">Membrane</keyword>
<feature type="transmembrane region" description="Helical" evidence="1">
    <location>
        <begin position="51"/>
        <end position="72"/>
    </location>
</feature>
<dbReference type="RefSeq" id="WP_213404211.1">
    <property type="nucleotide sequence ID" value="NZ_JAGIBT010000009.1"/>
</dbReference>
<gene>
    <name evidence="2" type="ORF">J7561_08205</name>
</gene>
<evidence type="ECO:0000256" key="1">
    <source>
        <dbReference type="SAM" id="Phobius"/>
    </source>
</evidence>
<evidence type="ECO:0008006" key="4">
    <source>
        <dbReference type="Google" id="ProtNLM"/>
    </source>
</evidence>
<accession>A0AB35C3U3</accession>
<reference evidence="2" key="1">
    <citation type="submission" date="2021-03" db="EMBL/GenBank/DDBJ databases">
        <title>Identification and antibiotic profiling of Wohlfahrtiimonas chitiniclastica, an underestimated human pathogen.</title>
        <authorList>
            <person name="Kopf A."/>
            <person name="Bunk B."/>
            <person name="Coldewey S."/>
            <person name="Gunzer F."/>
            <person name="Riedel T."/>
            <person name="Schroettner P."/>
        </authorList>
    </citation>
    <scope>NUCLEOTIDE SEQUENCE</scope>
    <source>
        <strain evidence="2">DSM 100917</strain>
    </source>
</reference>
<keyword evidence="1" id="KW-1133">Transmembrane helix</keyword>
<feature type="transmembrane region" description="Helical" evidence="1">
    <location>
        <begin position="154"/>
        <end position="177"/>
    </location>
</feature>
<dbReference type="Proteomes" id="UP000680020">
    <property type="component" value="Unassembled WGS sequence"/>
</dbReference>
<organism evidence="2 3">
    <name type="scientific">Wohlfahrtiimonas chitiniclastica</name>
    <dbReference type="NCBI Taxonomy" id="400946"/>
    <lineage>
        <taxon>Bacteria</taxon>
        <taxon>Pseudomonadati</taxon>
        <taxon>Pseudomonadota</taxon>
        <taxon>Gammaproteobacteria</taxon>
        <taxon>Cardiobacteriales</taxon>
        <taxon>Ignatzschineriaceae</taxon>
        <taxon>Wohlfahrtiimonas</taxon>
    </lineage>
</organism>
<protein>
    <recommendedName>
        <fullName evidence="4">Glycerophosphoryl diester phosphodiesterase membrane domain-containing protein</fullName>
    </recommendedName>
</protein>
<sequence>MTIFVVSEFFVCWMLYLFEPTNLFSSLVEYLETHYYNPKSFSVLPYPLKLFWIYFTFGIFVKIFCYVFYLLANRNLYLALIWSPLYRNIEPPFKGIFTGKYIIKELPKKRSILLLFVYLFILYFITFLIITIELPIPSATSDFPDAIKYISIDTWFSITLLVGTMSFFIPALTVLIFKDWGVFLYKSIKKLYF</sequence>
<comment type="caution">
    <text evidence="2">The sequence shown here is derived from an EMBL/GenBank/DDBJ whole genome shotgun (WGS) entry which is preliminary data.</text>
</comment>
<dbReference type="EMBL" id="JAGIBU010000008">
    <property type="protein sequence ID" value="MBS7825183.1"/>
    <property type="molecule type" value="Genomic_DNA"/>
</dbReference>
<name>A0AB35C3U3_9GAMM</name>
<feature type="transmembrane region" description="Helical" evidence="1">
    <location>
        <begin position="112"/>
        <end position="134"/>
    </location>
</feature>
<evidence type="ECO:0000313" key="2">
    <source>
        <dbReference type="EMBL" id="MBS7825183.1"/>
    </source>
</evidence>
<dbReference type="AlphaFoldDB" id="A0AB35C3U3"/>
<keyword evidence="1" id="KW-0812">Transmembrane</keyword>